<dbReference type="AlphaFoldDB" id="A0AAD8PK33"/>
<dbReference type="GeneID" id="85449512"/>
<name>A0AAD8PK33_9PEZI</name>
<accession>A0AAD8PK33</accession>
<protein>
    <submittedName>
        <fullName evidence="1">Uncharacterized protein</fullName>
    </submittedName>
</protein>
<gene>
    <name evidence="1" type="ORF">LY79DRAFT_97954</name>
</gene>
<reference evidence="1" key="1">
    <citation type="submission" date="2021-06" db="EMBL/GenBank/DDBJ databases">
        <title>Comparative genomics, transcriptomics and evolutionary studies reveal genomic signatures of adaptation to plant cell wall in hemibiotrophic fungi.</title>
        <authorList>
            <consortium name="DOE Joint Genome Institute"/>
            <person name="Baroncelli R."/>
            <person name="Diaz J.F."/>
            <person name="Benocci T."/>
            <person name="Peng M."/>
            <person name="Battaglia E."/>
            <person name="Haridas S."/>
            <person name="Andreopoulos W."/>
            <person name="Labutti K."/>
            <person name="Pangilinan J."/>
            <person name="Floch G.L."/>
            <person name="Makela M.R."/>
            <person name="Henrissat B."/>
            <person name="Grigoriev I.V."/>
            <person name="Crouch J.A."/>
            <person name="De Vries R.P."/>
            <person name="Sukno S.A."/>
            <person name="Thon M.R."/>
        </authorList>
    </citation>
    <scope>NUCLEOTIDE SEQUENCE</scope>
    <source>
        <strain evidence="1">CBS 125086</strain>
    </source>
</reference>
<dbReference type="RefSeq" id="XP_060407467.1">
    <property type="nucleotide sequence ID" value="XM_060565272.1"/>
</dbReference>
<proteinExistence type="predicted"/>
<dbReference type="EMBL" id="JAHLJV010000149">
    <property type="protein sequence ID" value="KAK1566281.1"/>
    <property type="molecule type" value="Genomic_DNA"/>
</dbReference>
<keyword evidence="2" id="KW-1185">Reference proteome</keyword>
<evidence type="ECO:0000313" key="1">
    <source>
        <dbReference type="EMBL" id="KAK1566281.1"/>
    </source>
</evidence>
<dbReference type="Proteomes" id="UP001230504">
    <property type="component" value="Unassembled WGS sequence"/>
</dbReference>
<evidence type="ECO:0000313" key="2">
    <source>
        <dbReference type="Proteomes" id="UP001230504"/>
    </source>
</evidence>
<organism evidence="1 2">
    <name type="scientific">Colletotrichum navitas</name>
    <dbReference type="NCBI Taxonomy" id="681940"/>
    <lineage>
        <taxon>Eukaryota</taxon>
        <taxon>Fungi</taxon>
        <taxon>Dikarya</taxon>
        <taxon>Ascomycota</taxon>
        <taxon>Pezizomycotina</taxon>
        <taxon>Sordariomycetes</taxon>
        <taxon>Hypocreomycetidae</taxon>
        <taxon>Glomerellales</taxon>
        <taxon>Glomerellaceae</taxon>
        <taxon>Colletotrichum</taxon>
        <taxon>Colletotrichum graminicola species complex</taxon>
    </lineage>
</organism>
<comment type="caution">
    <text evidence="1">The sequence shown here is derived from an EMBL/GenBank/DDBJ whole genome shotgun (WGS) entry which is preliminary data.</text>
</comment>
<sequence length="108" mass="11565">MISPPGRGEHRPTVTGQRLHRLFPCLQGPIGGRPEAPTTTITPSILGHFFVFCWPSDNVRGFGLLSVAGAVVGSFLAHLSCFSGCETLYVLGRKAERAWASLSPLFVG</sequence>